<dbReference type="Proteomes" id="UP000662747">
    <property type="component" value="Chromosome"/>
</dbReference>
<evidence type="ECO:0000313" key="1">
    <source>
        <dbReference type="EMBL" id="QSQ19108.1"/>
    </source>
</evidence>
<evidence type="ECO:0000313" key="2">
    <source>
        <dbReference type="Proteomes" id="UP000662747"/>
    </source>
</evidence>
<sequence length="784" mass="79806">MSIAGPFTFPLVDDSGLDLTQNSLRVLGFSVASQLFLQPDTATTLKWAPFPTALTTPAALTSGVNTLTWAGGLPLFTAVSVGAQVSGTGIPTGTTVTGISVTVTLSNAATGTITAPLTIGAQVMVGGTATLGSATITGLAPPPSTSNLRIGQLVSGSGIPAGATLSAINSASQITLSANATANASYSGASALTFSVQLSGALTSASTSATFSGLNSTSQLAVGGAVTGATQLPSGTLISSIDSVTLTLSNAATASGTNDVTFTQAQTGTLSSGSASVTGLTSTSNLGIGYPITGPGIPAGTTITQINSSSAMTLSNPVTGSGSQTLLLPPPSGIIPSFDIHQYTSFGFDPSTQTAGLNGARIYFFVVPSDWPATATQAGMTGFPINPPGFPYAWSATGFGVMQPNNPPNSPLFNSSYPPFAISEPTIDSASAGGNLHIDVQTVDGFTFPLSLTLQDANNNPLGQVGQPVPSNGVDRAGIIGAFKAAFPSGNAYSVLLYGNAKDINGQYPGILNPGAYLADSKNSQSPLNSLWDTTLTTLFTNITSLNMIGDDQAWYQGKPATVGASNVLEFIGYTDTAMTQSNGNKFHIYSPLTPDTSAPNIQLGAGYQVFANDGVFNDSSVNVLIEQNVSTSPTPVQVALGLQRDIVSALNRGIALAAPTGSTNRTAGDTSYYWGTESNWYPLELSDTGTSQVQNQFSLFMHTAQVSVPNVGNVPIFTQPPAPVATPKNLVMGQAYGFAFDESPVHAPSNLQNQPTVPSKFDPTPAGTSVVTLTLGPWGKGQT</sequence>
<dbReference type="RefSeq" id="WP_206720696.1">
    <property type="nucleotide sequence ID" value="NZ_CP071090.1"/>
</dbReference>
<dbReference type="EMBL" id="CP071090">
    <property type="protein sequence ID" value="QSQ19108.1"/>
    <property type="molecule type" value="Genomic_DNA"/>
</dbReference>
<proteinExistence type="predicted"/>
<keyword evidence="2" id="KW-1185">Reference proteome</keyword>
<accession>A0ABX7NL15</accession>
<gene>
    <name evidence="1" type="ORF">JY651_27580</name>
</gene>
<name>A0ABX7NL15_9BACT</name>
<protein>
    <submittedName>
        <fullName evidence="1">Uncharacterized protein</fullName>
    </submittedName>
</protein>
<organism evidence="1 2">
    <name type="scientific">Pyxidicoccus parkwayensis</name>
    <dbReference type="NCBI Taxonomy" id="2813578"/>
    <lineage>
        <taxon>Bacteria</taxon>
        <taxon>Pseudomonadati</taxon>
        <taxon>Myxococcota</taxon>
        <taxon>Myxococcia</taxon>
        <taxon>Myxococcales</taxon>
        <taxon>Cystobacterineae</taxon>
        <taxon>Myxococcaceae</taxon>
        <taxon>Pyxidicoccus</taxon>
    </lineage>
</organism>
<reference evidence="1 2" key="1">
    <citation type="submission" date="2021-02" db="EMBL/GenBank/DDBJ databases">
        <title>De Novo genome assembly of isolated myxobacteria.</title>
        <authorList>
            <person name="Stevens D.C."/>
        </authorList>
    </citation>
    <scope>NUCLEOTIDE SEQUENCE [LARGE SCALE GENOMIC DNA]</scope>
    <source>
        <strain evidence="2">SCPEA02</strain>
    </source>
</reference>